<protein>
    <submittedName>
        <fullName evidence="1">Phage head closure protein</fullName>
    </submittedName>
</protein>
<dbReference type="Proteomes" id="UP000439314">
    <property type="component" value="Unassembled WGS sequence"/>
</dbReference>
<reference evidence="3 4" key="1">
    <citation type="submission" date="2019-11" db="EMBL/GenBank/DDBJ databases">
        <title>First report of rice panicle blight caused by Xanthomonas sp. in Iran.</title>
        <authorList>
            <person name="Mirghasempour S.A."/>
            <person name="Huang S."/>
            <person name="Brady C.L."/>
            <person name="Studholme D.J."/>
        </authorList>
    </citation>
    <scope>NUCLEOTIDE SEQUENCE [LARGE SCALE GENOMIC DNA]</scope>
    <source>
        <strain evidence="1 4">ASD011</strain>
        <strain evidence="3">SAM114</strain>
    </source>
</reference>
<gene>
    <name evidence="1" type="ORF">GIY21_01005</name>
    <name evidence="2" type="ORF">GIY22_01765</name>
</gene>
<organism evidence="1 4">
    <name type="scientific">Xanthomonas sontii</name>
    <dbReference type="NCBI Taxonomy" id="2650745"/>
    <lineage>
        <taxon>Bacteria</taxon>
        <taxon>Pseudomonadati</taxon>
        <taxon>Pseudomonadota</taxon>
        <taxon>Gammaproteobacteria</taxon>
        <taxon>Lysobacterales</taxon>
        <taxon>Lysobacteraceae</taxon>
        <taxon>Xanthomonas</taxon>
    </lineage>
</organism>
<dbReference type="Proteomes" id="UP000437931">
    <property type="component" value="Unassembled WGS sequence"/>
</dbReference>
<keyword evidence="3" id="KW-1185">Reference proteome</keyword>
<dbReference type="Gene3D" id="2.40.10.270">
    <property type="entry name" value="Bacteriophage SPP1 head-tail adaptor protein"/>
    <property type="match status" value="1"/>
</dbReference>
<dbReference type="RefSeq" id="WP_338420075.1">
    <property type="nucleotide sequence ID" value="NZ_WJPM01000001.1"/>
</dbReference>
<comment type="caution">
    <text evidence="1">The sequence shown here is derived from an EMBL/GenBank/DDBJ whole genome shotgun (WGS) entry which is preliminary data.</text>
</comment>
<evidence type="ECO:0000313" key="1">
    <source>
        <dbReference type="EMBL" id="MRG98866.1"/>
    </source>
</evidence>
<dbReference type="InterPro" id="IPR008767">
    <property type="entry name" value="Phage_SPP1_head-tail_adaptor"/>
</dbReference>
<evidence type="ECO:0000313" key="3">
    <source>
        <dbReference type="Proteomes" id="UP000437931"/>
    </source>
</evidence>
<name>A0A6N7Q6F1_9XANT</name>
<dbReference type="InterPro" id="IPR038666">
    <property type="entry name" value="SSP1_head-tail_sf"/>
</dbReference>
<accession>A0A6N7Q6F1</accession>
<dbReference type="NCBIfam" id="TIGR01563">
    <property type="entry name" value="gp16_SPP1"/>
    <property type="match status" value="1"/>
</dbReference>
<dbReference type="EMBL" id="WJPM01000001">
    <property type="protein sequence ID" value="MRH73343.1"/>
    <property type="molecule type" value="Genomic_DNA"/>
</dbReference>
<dbReference type="EMBL" id="WJPN01000001">
    <property type="protein sequence ID" value="MRG98866.1"/>
    <property type="molecule type" value="Genomic_DNA"/>
</dbReference>
<dbReference type="Pfam" id="PF05521">
    <property type="entry name" value="Phage_HCP"/>
    <property type="match status" value="1"/>
</dbReference>
<sequence>MRRAGKYRQRIELLAVTRVRDGFGEEVETWASWRQDVPAEVVPLSGKEFIAAGADQAVLAARIEIPYLSGVLTTMRIRHDGHEYWISAVLPDPTGRDHLTLMASLPKANG</sequence>
<proteinExistence type="predicted"/>
<evidence type="ECO:0000313" key="4">
    <source>
        <dbReference type="Proteomes" id="UP000439314"/>
    </source>
</evidence>
<dbReference type="AlphaFoldDB" id="A0A6N7Q6F1"/>
<evidence type="ECO:0000313" key="2">
    <source>
        <dbReference type="EMBL" id="MRH73343.1"/>
    </source>
</evidence>
<reference evidence="2" key="2">
    <citation type="journal article" date="2020" name="Plant Dis.">
        <title>A Grain Rot of Rice in Iran Caused by a Xanthomonas Strain Closely Related to X. sacchari.</title>
        <authorList>
            <person name="Mirghasempour S.A."/>
            <person name="Huang S."/>
            <person name="Studholme D.J."/>
            <person name="Brady C.L."/>
        </authorList>
    </citation>
    <scope>NUCLEOTIDE SEQUENCE</scope>
    <source>
        <strain evidence="2">SAM114</strain>
    </source>
</reference>